<evidence type="ECO:0000256" key="12">
    <source>
        <dbReference type="ARBA" id="ARBA00023027"/>
    </source>
</evidence>
<evidence type="ECO:0000256" key="7">
    <source>
        <dbReference type="ARBA" id="ARBA00022660"/>
    </source>
</evidence>
<feature type="transmembrane region" description="Helical" evidence="17">
    <location>
        <begin position="139"/>
        <end position="161"/>
    </location>
</feature>
<dbReference type="GO" id="GO:0008137">
    <property type="term" value="F:NADH dehydrogenase (ubiquinone) activity"/>
    <property type="evidence" value="ECO:0007669"/>
    <property type="project" value="UniProtKB-UniRule"/>
</dbReference>
<sequence>MLKVVGLLLVMFIMPLFGRPWKNLYLGLVLASLMFLPNMNMELGHKLIMGLDFGGDMMSLGLTLLSFWIVMLMVVASTSTIESSGGSYFSFLMVVLILLLMGVFLSVDLFSFYLSFESVLIPTYILIVGWGYQPERLQAGIYLMFYTLLASLPLLIVILFFDSLSGAALATSLVTVTWTNHWLSVMLYVAGVLAFLIKVPLFLFHLWLPKAHVEAPIAGSMLLAGVLLKMGGYGLFRFSAYFMGNLSVVGCLWTVVGLTGGVFLSLVCLRQSDVKSLIAYSSVVHMGLVVGGLVTMSWLGVVGSYVLMFSHGLCSSGLFCLANMNYMQIHSRSLILNSGLINLIPSGALIWFLLASSNMAAPPSLNLLGEITLIGSLLGWNFNVVYGLGLMSFFSASYCLYLYSFTQHGEPGKMNFNYPSIEMKNFLLIFLHWSPLNLLFLKPDLFYI</sequence>
<feature type="domain" description="NADH:ubiquinone oxidoreductase chain 4 N-terminal" evidence="19">
    <location>
        <begin position="1"/>
        <end position="101"/>
    </location>
</feature>
<keyword evidence="9" id="KW-1278">Translocase</keyword>
<protein>
    <recommendedName>
        <fullName evidence="5 17">NADH-ubiquinone oxidoreductase chain 4</fullName>
        <ecNumber evidence="4 17">7.1.1.2</ecNumber>
    </recommendedName>
</protein>
<dbReference type="Pfam" id="PF00361">
    <property type="entry name" value="Proton_antipo_M"/>
    <property type="match status" value="1"/>
</dbReference>
<feature type="transmembrane region" description="Helical" evidence="17">
    <location>
        <begin position="88"/>
        <end position="107"/>
    </location>
</feature>
<dbReference type="Pfam" id="PF01059">
    <property type="entry name" value="Oxidored_q5_N"/>
    <property type="match status" value="1"/>
</dbReference>
<evidence type="ECO:0000256" key="1">
    <source>
        <dbReference type="ARBA" id="ARBA00003257"/>
    </source>
</evidence>
<dbReference type="PANTHER" id="PTHR43507:SF20">
    <property type="entry name" value="NADH-UBIQUINONE OXIDOREDUCTASE CHAIN 4"/>
    <property type="match status" value="1"/>
</dbReference>
<evidence type="ECO:0000256" key="6">
    <source>
        <dbReference type="ARBA" id="ARBA00022448"/>
    </source>
</evidence>
<feature type="transmembrane region" description="Helical" evidence="17">
    <location>
        <begin position="113"/>
        <end position="132"/>
    </location>
</feature>
<evidence type="ECO:0000256" key="16">
    <source>
        <dbReference type="ARBA" id="ARBA00049551"/>
    </source>
</evidence>
<dbReference type="PRINTS" id="PR01437">
    <property type="entry name" value="NUOXDRDTASE4"/>
</dbReference>
<comment type="function">
    <text evidence="1">Core subunit of the mitochondrial membrane respiratory chain NADH dehydrogenase (Complex I) that is believed to belong to the minimal assembly required for catalysis. Complex I functions in the transfer of electrons from NADH to the respiratory chain. The immediate electron acceptor for the enzyme is believed to be ubiquinone.</text>
</comment>
<keyword evidence="7 17" id="KW-0679">Respiratory chain</keyword>
<keyword evidence="10 17" id="KW-0249">Electron transport</keyword>
<evidence type="ECO:0000256" key="8">
    <source>
        <dbReference type="ARBA" id="ARBA00022692"/>
    </source>
</evidence>
<evidence type="ECO:0000259" key="19">
    <source>
        <dbReference type="Pfam" id="PF01059"/>
    </source>
</evidence>
<evidence type="ECO:0000256" key="4">
    <source>
        <dbReference type="ARBA" id="ARBA00012944"/>
    </source>
</evidence>
<reference evidence="20" key="1">
    <citation type="submission" date="2005-12" db="EMBL/GenBank/DDBJ databases">
        <title>Complete mitochondrial genome of a troglobite millipede Antrokoreana gracilipes (Diplopoda, Juliformia): Juliformia monophyly and sister relationship of Spirobolida and Spirostreptida.</title>
        <authorList>
            <person name="Woo H."/>
            <person name="Lee Y."/>
            <person name="Park S."/>
            <person name="Lim J."/>
            <person name="Jang K."/>
            <person name="Choi E."/>
            <person name="Choi Y."/>
            <person name="Hwang U."/>
        </authorList>
    </citation>
    <scope>NUCLEOTIDE SEQUENCE</scope>
</reference>
<evidence type="ECO:0000256" key="3">
    <source>
        <dbReference type="ARBA" id="ARBA00009025"/>
    </source>
</evidence>
<gene>
    <name evidence="20" type="primary">ND4</name>
</gene>
<dbReference type="PANTHER" id="PTHR43507">
    <property type="entry name" value="NADH-UBIQUINONE OXIDOREDUCTASE CHAIN 4"/>
    <property type="match status" value="1"/>
</dbReference>
<feature type="domain" description="NADH:quinone oxidoreductase/Mrp antiporter transmembrane" evidence="18">
    <location>
        <begin position="106"/>
        <end position="391"/>
    </location>
</feature>
<keyword evidence="14 17" id="KW-0496">Mitochondrion</keyword>
<dbReference type="GO" id="GO:0031966">
    <property type="term" value="C:mitochondrial membrane"/>
    <property type="evidence" value="ECO:0007669"/>
    <property type="project" value="UniProtKB-SubCell"/>
</dbReference>
<evidence type="ECO:0000313" key="20">
    <source>
        <dbReference type="EMBL" id="ABC55888.1"/>
    </source>
</evidence>
<evidence type="ECO:0000256" key="15">
    <source>
        <dbReference type="ARBA" id="ARBA00023136"/>
    </source>
</evidence>
<dbReference type="GeneID" id="5846697"/>
<keyword evidence="15 17" id="KW-0472">Membrane</keyword>
<evidence type="ECO:0000256" key="9">
    <source>
        <dbReference type="ARBA" id="ARBA00022967"/>
    </source>
</evidence>
<comment type="function">
    <text evidence="17">Core subunit of the mitochondrial membrane respiratory chain NADH dehydrogenase (Complex I) which catalyzes electron transfer from NADH through the respiratory chain, using ubiquinone as an electron acceptor. Essential for the catalytic activity and assembly of complex I.</text>
</comment>
<evidence type="ECO:0000256" key="10">
    <source>
        <dbReference type="ARBA" id="ARBA00022982"/>
    </source>
</evidence>
<comment type="similarity">
    <text evidence="3 17">Belongs to the complex I subunit 4 family.</text>
</comment>
<feature type="transmembrane region" description="Helical" evidence="17">
    <location>
        <begin position="334"/>
        <end position="354"/>
    </location>
</feature>
<dbReference type="GO" id="GO:0003954">
    <property type="term" value="F:NADH dehydrogenase activity"/>
    <property type="evidence" value="ECO:0007669"/>
    <property type="project" value="TreeGrafter"/>
</dbReference>
<name>A9X4I8_ANTGC</name>
<evidence type="ECO:0000256" key="13">
    <source>
        <dbReference type="ARBA" id="ARBA00023075"/>
    </source>
</evidence>
<comment type="subcellular location">
    <subcellularLocation>
        <location evidence="2 17">Mitochondrion membrane</location>
        <topology evidence="2 17">Multi-pass membrane protein</topology>
    </subcellularLocation>
</comment>
<dbReference type="InterPro" id="IPR001750">
    <property type="entry name" value="ND/Mrp_TM"/>
</dbReference>
<evidence type="ECO:0000256" key="14">
    <source>
        <dbReference type="ARBA" id="ARBA00023128"/>
    </source>
</evidence>
<keyword evidence="8 17" id="KW-0812">Transmembrane</keyword>
<dbReference type="EMBL" id="DQ344025">
    <property type="protein sequence ID" value="ABC55888.1"/>
    <property type="molecule type" value="Genomic_DNA"/>
</dbReference>
<keyword evidence="13 17" id="KW-0830">Ubiquinone</keyword>
<feature type="transmembrane region" description="Helical" evidence="17">
    <location>
        <begin position="305"/>
        <end position="322"/>
    </location>
</feature>
<evidence type="ECO:0000256" key="17">
    <source>
        <dbReference type="RuleBase" id="RU003297"/>
    </source>
</evidence>
<feature type="transmembrane region" description="Helical" evidence="17">
    <location>
        <begin position="384"/>
        <end position="404"/>
    </location>
</feature>
<feature type="transmembrane region" description="Helical" evidence="17">
    <location>
        <begin position="242"/>
        <end position="265"/>
    </location>
</feature>
<dbReference type="AlphaFoldDB" id="A9X4I8"/>
<dbReference type="EC" id="7.1.1.2" evidence="4 17"/>
<keyword evidence="6 17" id="KW-0813">Transport</keyword>
<evidence type="ECO:0000256" key="11">
    <source>
        <dbReference type="ARBA" id="ARBA00022989"/>
    </source>
</evidence>
<geneLocation type="mitochondrion" evidence="20"/>
<dbReference type="GO" id="GO:0015990">
    <property type="term" value="P:electron transport coupled proton transport"/>
    <property type="evidence" value="ECO:0007669"/>
    <property type="project" value="TreeGrafter"/>
</dbReference>
<dbReference type="GO" id="GO:0042773">
    <property type="term" value="P:ATP synthesis coupled electron transport"/>
    <property type="evidence" value="ECO:0007669"/>
    <property type="project" value="InterPro"/>
</dbReference>
<evidence type="ECO:0000259" key="18">
    <source>
        <dbReference type="Pfam" id="PF00361"/>
    </source>
</evidence>
<feature type="transmembrane region" description="Helical" evidence="17">
    <location>
        <begin position="215"/>
        <end position="236"/>
    </location>
</feature>
<evidence type="ECO:0000256" key="5">
    <source>
        <dbReference type="ARBA" id="ARBA00021006"/>
    </source>
</evidence>
<feature type="transmembrane region" description="Helical" evidence="17">
    <location>
        <begin position="277"/>
        <end position="299"/>
    </location>
</feature>
<evidence type="ECO:0000256" key="2">
    <source>
        <dbReference type="ARBA" id="ARBA00004225"/>
    </source>
</evidence>
<dbReference type="RefSeq" id="YP_001648736.1">
    <property type="nucleotide sequence ID" value="NC_010221.1"/>
</dbReference>
<dbReference type="InterPro" id="IPR000260">
    <property type="entry name" value="NADH4_N"/>
</dbReference>
<accession>A9X4I8</accession>
<dbReference type="CTD" id="4538"/>
<keyword evidence="11 17" id="KW-1133">Transmembrane helix</keyword>
<organism evidence="20">
    <name type="scientific">Antrokoreana gracilipes</name>
    <name type="common">Troglobite millipede</name>
    <dbReference type="NCBI Taxonomy" id="364406"/>
    <lineage>
        <taxon>Eukaryota</taxon>
        <taxon>Metazoa</taxon>
        <taxon>Ecdysozoa</taxon>
        <taxon>Arthropoda</taxon>
        <taxon>Myriapoda</taxon>
        <taxon>Diplopoda</taxon>
        <taxon>Helminthomorpha</taxon>
        <taxon>Julida</taxon>
        <taxon>Nemasomatidae</taxon>
        <taxon>Antrokoreana</taxon>
    </lineage>
</organism>
<comment type="catalytic activity">
    <reaction evidence="16 17">
        <text>a ubiquinone + NADH + 5 H(+)(in) = a ubiquinol + NAD(+) + 4 H(+)(out)</text>
        <dbReference type="Rhea" id="RHEA:29091"/>
        <dbReference type="Rhea" id="RHEA-COMP:9565"/>
        <dbReference type="Rhea" id="RHEA-COMP:9566"/>
        <dbReference type="ChEBI" id="CHEBI:15378"/>
        <dbReference type="ChEBI" id="CHEBI:16389"/>
        <dbReference type="ChEBI" id="CHEBI:17976"/>
        <dbReference type="ChEBI" id="CHEBI:57540"/>
        <dbReference type="ChEBI" id="CHEBI:57945"/>
        <dbReference type="EC" id="7.1.1.2"/>
    </reaction>
</comment>
<proteinExistence type="inferred from homology"/>
<dbReference type="InterPro" id="IPR003918">
    <property type="entry name" value="NADH_UbQ_OxRdtase"/>
</dbReference>
<keyword evidence="12 17" id="KW-0520">NAD</keyword>
<dbReference type="GO" id="GO:0048039">
    <property type="term" value="F:ubiquinone binding"/>
    <property type="evidence" value="ECO:0007669"/>
    <property type="project" value="TreeGrafter"/>
</dbReference>
<feature type="transmembrane region" description="Helical" evidence="17">
    <location>
        <begin position="181"/>
        <end position="208"/>
    </location>
</feature>
<feature type="transmembrane region" description="Helical" evidence="17">
    <location>
        <begin position="57"/>
        <end position="76"/>
    </location>
</feature>